<organism evidence="6 7">
    <name type="scientific">Symbiodinium natans</name>
    <dbReference type="NCBI Taxonomy" id="878477"/>
    <lineage>
        <taxon>Eukaryota</taxon>
        <taxon>Sar</taxon>
        <taxon>Alveolata</taxon>
        <taxon>Dinophyceae</taxon>
        <taxon>Suessiales</taxon>
        <taxon>Symbiodiniaceae</taxon>
        <taxon>Symbiodinium</taxon>
    </lineage>
</organism>
<gene>
    <name evidence="6" type="primary">pfyP</name>
    <name evidence="6" type="ORF">SNAT2548_LOCUS11309</name>
</gene>
<accession>A0A812LLZ2</accession>
<evidence type="ECO:0000313" key="6">
    <source>
        <dbReference type="EMBL" id="CAE7243619.1"/>
    </source>
</evidence>
<dbReference type="OrthoDB" id="447251at2759"/>
<reference evidence="6" key="1">
    <citation type="submission" date="2021-02" db="EMBL/GenBank/DDBJ databases">
        <authorList>
            <person name="Dougan E. K."/>
            <person name="Rhodes N."/>
            <person name="Thang M."/>
            <person name="Chan C."/>
        </authorList>
    </citation>
    <scope>NUCLEOTIDE SEQUENCE</scope>
</reference>
<sequence>MGGEFFDDQENLREPGENPPYHASEIYRADARDVLGKLTSEGLSYSMPELQKQAKVSRLHSFGLTMWLQECYLAALGDPYLKTIPEVGVPQACEHYATEFAAFLRTGEDFVGDLFVPKIGLAEVHTFKQAGEVQQLLEVVQEDVRRLLERPDWVGKGSEHVDAVLAVADPSGEDDPLVWISPGFEEQTGYQRKWVLGRNCRFLQPKDHHRNEQFNGDQLNKLRQFCQDARKSRRPTHTHTFALLLNERRNSSAFWNLSSFLHVEVNGKPFIVSVMLPFREEKVRLAELMSLDPQALAQQKRLRSLLARHEGGAKFTSLQAVVRQLYSVFFDDFPRVLQAPSLPAPSGPVTAMPIFGLEVGANNAQAMAASLKAGLRHVHIVLPSGPTTKATDGSAFVRKILPLKLAMSAIRSKN</sequence>
<dbReference type="AlphaFoldDB" id="A0A812LLZ2"/>
<keyword evidence="7" id="KW-1185">Reference proteome</keyword>
<evidence type="ECO:0000256" key="1">
    <source>
        <dbReference type="ARBA" id="ARBA00022630"/>
    </source>
</evidence>
<protein>
    <submittedName>
        <fullName evidence="6">PfyP protein</fullName>
    </submittedName>
</protein>
<evidence type="ECO:0000256" key="4">
    <source>
        <dbReference type="SAM" id="MobiDB-lite"/>
    </source>
</evidence>
<dbReference type="PROSITE" id="PS50112">
    <property type="entry name" value="PAS"/>
    <property type="match status" value="1"/>
</dbReference>
<keyword evidence="1" id="KW-0285">Flavoprotein</keyword>
<proteinExistence type="predicted"/>
<dbReference type="Gene3D" id="3.30.450.20">
    <property type="entry name" value="PAS domain"/>
    <property type="match status" value="1"/>
</dbReference>
<dbReference type="PANTHER" id="PTHR47429">
    <property type="entry name" value="PROTEIN TWIN LOV 1"/>
    <property type="match status" value="1"/>
</dbReference>
<evidence type="ECO:0000313" key="7">
    <source>
        <dbReference type="Proteomes" id="UP000604046"/>
    </source>
</evidence>
<dbReference type="Proteomes" id="UP000604046">
    <property type="component" value="Unassembled WGS sequence"/>
</dbReference>
<dbReference type="SUPFAM" id="SSF55785">
    <property type="entry name" value="PYP-like sensor domain (PAS domain)"/>
    <property type="match status" value="1"/>
</dbReference>
<dbReference type="InterPro" id="IPR035965">
    <property type="entry name" value="PAS-like_dom_sf"/>
</dbReference>
<evidence type="ECO:0000256" key="2">
    <source>
        <dbReference type="ARBA" id="ARBA00022643"/>
    </source>
</evidence>
<keyword evidence="2" id="KW-0288">FMN</keyword>
<feature type="domain" description="PAS" evidence="5">
    <location>
        <begin position="140"/>
        <end position="208"/>
    </location>
</feature>
<dbReference type="GO" id="GO:0005634">
    <property type="term" value="C:nucleus"/>
    <property type="evidence" value="ECO:0007669"/>
    <property type="project" value="TreeGrafter"/>
</dbReference>
<name>A0A812LLZ2_9DINO</name>
<dbReference type="PANTHER" id="PTHR47429:SF2">
    <property type="entry name" value="PROTEIN TWIN LOV 1"/>
    <property type="match status" value="1"/>
</dbReference>
<dbReference type="EMBL" id="CAJNDS010001002">
    <property type="protein sequence ID" value="CAE7243619.1"/>
    <property type="molecule type" value="Genomic_DNA"/>
</dbReference>
<dbReference type="InterPro" id="IPR000014">
    <property type="entry name" value="PAS"/>
</dbReference>
<feature type="region of interest" description="Disordered" evidence="4">
    <location>
        <begin position="1"/>
        <end position="22"/>
    </location>
</feature>
<keyword evidence="3" id="KW-0157">Chromophore</keyword>
<evidence type="ECO:0000259" key="5">
    <source>
        <dbReference type="PROSITE" id="PS50112"/>
    </source>
</evidence>
<comment type="caution">
    <text evidence="6">The sequence shown here is derived from an EMBL/GenBank/DDBJ whole genome shotgun (WGS) entry which is preliminary data.</text>
</comment>
<evidence type="ECO:0000256" key="3">
    <source>
        <dbReference type="ARBA" id="ARBA00022991"/>
    </source>
</evidence>